<dbReference type="AlphaFoldDB" id="A0A318TUV6"/>
<feature type="transmembrane region" description="Helical" evidence="1">
    <location>
        <begin position="6"/>
        <end position="30"/>
    </location>
</feature>
<evidence type="ECO:0000256" key="1">
    <source>
        <dbReference type="SAM" id="Phobius"/>
    </source>
</evidence>
<reference evidence="2 3" key="1">
    <citation type="submission" date="2018-06" db="EMBL/GenBank/DDBJ databases">
        <title>Genomic Encyclopedia of Archaeal and Bacterial Type Strains, Phase II (KMG-II): from individual species to whole genera.</title>
        <authorList>
            <person name="Goeker M."/>
        </authorList>
    </citation>
    <scope>NUCLEOTIDE SEQUENCE [LARGE SCALE GENOMIC DNA]</scope>
    <source>
        <strain evidence="2 3">KACC 16626</strain>
    </source>
</reference>
<keyword evidence="1" id="KW-0812">Transmembrane</keyword>
<dbReference type="EMBL" id="QJTJ01000016">
    <property type="protein sequence ID" value="PYF05705.1"/>
    <property type="molecule type" value="Genomic_DNA"/>
</dbReference>
<keyword evidence="1" id="KW-1133">Transmembrane helix</keyword>
<dbReference type="RefSeq" id="WP_107937046.1">
    <property type="nucleotide sequence ID" value="NZ_CP085009.1"/>
</dbReference>
<feature type="transmembrane region" description="Helical" evidence="1">
    <location>
        <begin position="51"/>
        <end position="73"/>
    </location>
</feature>
<keyword evidence="3" id="KW-1185">Reference proteome</keyword>
<sequence length="75" mass="8890">MLYLAIVFSLPIYTFAIFGLYYPQDMILFMDRWRYSEEPEFSDLQMTLFKWGNIAAIVIVTIFLIFSGIITFMPD</sequence>
<evidence type="ECO:0000313" key="2">
    <source>
        <dbReference type="EMBL" id="PYF05705.1"/>
    </source>
</evidence>
<name>A0A318TUV6_9BACL</name>
<gene>
    <name evidence="2" type="ORF">BJ095_11653</name>
</gene>
<dbReference type="Proteomes" id="UP000247416">
    <property type="component" value="Unassembled WGS sequence"/>
</dbReference>
<proteinExistence type="predicted"/>
<organism evidence="2 3">
    <name type="scientific">Ureibacillus chungkukjangi</name>
    <dbReference type="NCBI Taxonomy" id="1202712"/>
    <lineage>
        <taxon>Bacteria</taxon>
        <taxon>Bacillati</taxon>
        <taxon>Bacillota</taxon>
        <taxon>Bacilli</taxon>
        <taxon>Bacillales</taxon>
        <taxon>Caryophanaceae</taxon>
        <taxon>Ureibacillus</taxon>
    </lineage>
</organism>
<keyword evidence="1" id="KW-0472">Membrane</keyword>
<accession>A0A318TUV6</accession>
<protein>
    <submittedName>
        <fullName evidence="2">Uncharacterized protein</fullName>
    </submittedName>
</protein>
<evidence type="ECO:0000313" key="3">
    <source>
        <dbReference type="Proteomes" id="UP000247416"/>
    </source>
</evidence>
<comment type="caution">
    <text evidence="2">The sequence shown here is derived from an EMBL/GenBank/DDBJ whole genome shotgun (WGS) entry which is preliminary data.</text>
</comment>